<proteinExistence type="inferred from homology"/>
<dbReference type="SMART" id="SM00283">
    <property type="entry name" value="MA"/>
    <property type="match status" value="1"/>
</dbReference>
<dbReference type="InterPro" id="IPR004089">
    <property type="entry name" value="MCPsignal_dom"/>
</dbReference>
<dbReference type="PROSITE" id="PS50111">
    <property type="entry name" value="CHEMOTAXIS_TRANSDUC_2"/>
    <property type="match status" value="1"/>
</dbReference>
<gene>
    <name evidence="7" type="ORF">NQT62_02375</name>
</gene>
<dbReference type="PANTHER" id="PTHR43531:SF11">
    <property type="entry name" value="METHYL-ACCEPTING CHEMOTAXIS PROTEIN 3"/>
    <property type="match status" value="1"/>
</dbReference>
<keyword evidence="3" id="KW-0807">Transducer</keyword>
<keyword evidence="8" id="KW-1185">Reference proteome</keyword>
<keyword evidence="4" id="KW-0175">Coiled coil</keyword>
<dbReference type="PANTHER" id="PTHR43531">
    <property type="entry name" value="PROTEIN ICFG"/>
    <property type="match status" value="1"/>
</dbReference>
<feature type="transmembrane region" description="Helical" evidence="5">
    <location>
        <begin position="205"/>
        <end position="226"/>
    </location>
</feature>
<dbReference type="EMBL" id="JANIGO010000001">
    <property type="protein sequence ID" value="MCQ8895284.1"/>
    <property type="molecule type" value="Genomic_DNA"/>
</dbReference>
<evidence type="ECO:0000313" key="7">
    <source>
        <dbReference type="EMBL" id="MCQ8895284.1"/>
    </source>
</evidence>
<dbReference type="RefSeq" id="WP_256762962.1">
    <property type="nucleotide sequence ID" value="NZ_JANIGO010000001.1"/>
</dbReference>
<dbReference type="Pfam" id="PF00015">
    <property type="entry name" value="MCPsignal"/>
    <property type="match status" value="1"/>
</dbReference>
<name>A0ABT1WFT5_9BURK</name>
<evidence type="ECO:0000259" key="6">
    <source>
        <dbReference type="PROSITE" id="PS50111"/>
    </source>
</evidence>
<reference evidence="7 8" key="1">
    <citation type="submission" date="2022-07" db="EMBL/GenBank/DDBJ databases">
        <authorList>
            <person name="Xamxidin M."/>
            <person name="Wu M."/>
        </authorList>
    </citation>
    <scope>NUCLEOTIDE SEQUENCE [LARGE SCALE GENOMIC DNA]</scope>
    <source>
        <strain evidence="7 8">NBRC 111650</strain>
    </source>
</reference>
<keyword evidence="5" id="KW-1133">Transmembrane helix</keyword>
<dbReference type="SUPFAM" id="SSF58104">
    <property type="entry name" value="Methyl-accepting chemotaxis protein (MCP) signaling domain"/>
    <property type="match status" value="1"/>
</dbReference>
<dbReference type="InterPro" id="IPR004090">
    <property type="entry name" value="Chemotax_Me-accpt_rcpt"/>
</dbReference>
<evidence type="ECO:0000256" key="1">
    <source>
        <dbReference type="ARBA" id="ARBA00022500"/>
    </source>
</evidence>
<feature type="coiled-coil region" evidence="4">
    <location>
        <begin position="473"/>
        <end position="500"/>
    </location>
</feature>
<evidence type="ECO:0000256" key="4">
    <source>
        <dbReference type="SAM" id="Coils"/>
    </source>
</evidence>
<dbReference type="InterPro" id="IPR024478">
    <property type="entry name" value="HlyB_4HB_MCP"/>
</dbReference>
<dbReference type="InterPro" id="IPR051310">
    <property type="entry name" value="MCP_chemotaxis"/>
</dbReference>
<dbReference type="PRINTS" id="PR00260">
    <property type="entry name" value="CHEMTRNSDUCR"/>
</dbReference>
<comment type="caution">
    <text evidence="7">The sequence shown here is derived from an EMBL/GenBank/DDBJ whole genome shotgun (WGS) entry which is preliminary data.</text>
</comment>
<comment type="similarity">
    <text evidence="2">Belongs to the methyl-accepting chemotaxis (MCP) protein family.</text>
</comment>
<evidence type="ECO:0000256" key="5">
    <source>
        <dbReference type="SAM" id="Phobius"/>
    </source>
</evidence>
<organism evidence="7 8">
    <name type="scientific">Limnobacter humi</name>
    <dbReference type="NCBI Taxonomy" id="1778671"/>
    <lineage>
        <taxon>Bacteria</taxon>
        <taxon>Pseudomonadati</taxon>
        <taxon>Pseudomonadota</taxon>
        <taxon>Betaproteobacteria</taxon>
        <taxon>Burkholderiales</taxon>
        <taxon>Burkholderiaceae</taxon>
        <taxon>Limnobacter</taxon>
    </lineage>
</organism>
<evidence type="ECO:0000256" key="2">
    <source>
        <dbReference type="ARBA" id="ARBA00029447"/>
    </source>
</evidence>
<keyword evidence="5" id="KW-0472">Membrane</keyword>
<dbReference type="Proteomes" id="UP001204142">
    <property type="component" value="Unassembled WGS sequence"/>
</dbReference>
<keyword evidence="1" id="KW-0145">Chemotaxis</keyword>
<dbReference type="Gene3D" id="1.10.287.950">
    <property type="entry name" value="Methyl-accepting chemotaxis protein"/>
    <property type="match status" value="1"/>
</dbReference>
<protein>
    <submittedName>
        <fullName evidence="7">Methyl-accepting chemotaxis protein</fullName>
    </submittedName>
</protein>
<keyword evidence="5" id="KW-0812">Transmembrane</keyword>
<accession>A0ABT1WFT5</accession>
<evidence type="ECO:0000256" key="3">
    <source>
        <dbReference type="PROSITE-ProRule" id="PRU00284"/>
    </source>
</evidence>
<dbReference type="Pfam" id="PF12729">
    <property type="entry name" value="4HB_MCP_1"/>
    <property type="match status" value="1"/>
</dbReference>
<feature type="domain" description="Methyl-accepting transducer" evidence="6">
    <location>
        <begin position="287"/>
        <end position="502"/>
    </location>
</feature>
<sequence>MNTFANLTIRTKLTLMMGIAIVALLASSLTGFLGIRTVTGSMNEIGQVRLPSVLGLEIVMNARTAIQATNRRVAFYENNHQAQAEFDSILKSLDKRWARLQEGWKLYEPLPQTAEEAALWKQFEAKQSEWKTGADQIRQTIEALSRTRSEIEQKQLFAQYYQQMKDLLPVYNTSEDLLKQIVDLNVNIGNAAVVEGAAAADKANVVMLTVALIALGGLLAMGILIVRSTLKQLGGEPNLVNNIVGRVANGDLSVSIPLQAGDSTSMLASIKTMVEKLSGIILEVRSATDNISSASVQVSSTAQNLSHATSEQAASVEETSAAMEEMSTSVAQNTDNAKVTEGMASTAAQQAREGGNAVASTVSAMRDIAEKIGIIDDIAYQTNMLALNAAIEAARAGEHGKGFAVVATEVRKLAERSQVAAAEIGQVATNSVELAERAGELLGQMVPAITRTADLVQEITCASQEQTVGVEQINSAMQQMSQITQQNASASEELAATAEQMSAQASQLADVMSFFKTHTA</sequence>
<evidence type="ECO:0000313" key="8">
    <source>
        <dbReference type="Proteomes" id="UP001204142"/>
    </source>
</evidence>
<dbReference type="CDD" id="cd11386">
    <property type="entry name" value="MCP_signal"/>
    <property type="match status" value="1"/>
</dbReference>